<gene>
    <name evidence="2" type="ORF">B0T14DRAFT_25365</name>
</gene>
<reference evidence="2" key="1">
    <citation type="submission" date="2023-06" db="EMBL/GenBank/DDBJ databases">
        <title>Genome-scale phylogeny and comparative genomics of the fungal order Sordariales.</title>
        <authorList>
            <consortium name="Lawrence Berkeley National Laboratory"/>
            <person name="Hensen N."/>
            <person name="Bonometti L."/>
            <person name="Westerberg I."/>
            <person name="Brannstrom I.O."/>
            <person name="Guillou S."/>
            <person name="Cros-Aarteil S."/>
            <person name="Calhoun S."/>
            <person name="Haridas S."/>
            <person name="Kuo A."/>
            <person name="Mondo S."/>
            <person name="Pangilinan J."/>
            <person name="Riley R."/>
            <person name="Labutti K."/>
            <person name="Andreopoulos B."/>
            <person name="Lipzen A."/>
            <person name="Chen C."/>
            <person name="Yanf M."/>
            <person name="Daum C."/>
            <person name="Ng V."/>
            <person name="Clum A."/>
            <person name="Steindorff A."/>
            <person name="Ohm R."/>
            <person name="Martin F."/>
            <person name="Silar P."/>
            <person name="Natvig D."/>
            <person name="Lalanne C."/>
            <person name="Gautier V."/>
            <person name="Ament-Velasquez S.L."/>
            <person name="Kruys A."/>
            <person name="Hutchinson M.I."/>
            <person name="Powell A.J."/>
            <person name="Barry K."/>
            <person name="Miller A.N."/>
            <person name="Grigoriev I.V."/>
            <person name="Debuchy R."/>
            <person name="Gladieux P."/>
            <person name="Thoren M.H."/>
            <person name="Johannesson H."/>
        </authorList>
    </citation>
    <scope>NUCLEOTIDE SEQUENCE</scope>
    <source>
        <strain evidence="2">CBS 606.72</strain>
    </source>
</reference>
<feature type="compositionally biased region" description="Basic residues" evidence="1">
    <location>
        <begin position="90"/>
        <end position="99"/>
    </location>
</feature>
<evidence type="ECO:0000313" key="2">
    <source>
        <dbReference type="EMBL" id="KAK0632230.1"/>
    </source>
</evidence>
<accession>A0AA39XEH4</accession>
<feature type="compositionally biased region" description="Polar residues" evidence="1">
    <location>
        <begin position="105"/>
        <end position="114"/>
    </location>
</feature>
<comment type="caution">
    <text evidence="2">The sequence shown here is derived from an EMBL/GenBank/DDBJ whole genome shotgun (WGS) entry which is preliminary data.</text>
</comment>
<organism evidence="2 3">
    <name type="scientific">Immersiella caudata</name>
    <dbReference type="NCBI Taxonomy" id="314043"/>
    <lineage>
        <taxon>Eukaryota</taxon>
        <taxon>Fungi</taxon>
        <taxon>Dikarya</taxon>
        <taxon>Ascomycota</taxon>
        <taxon>Pezizomycotina</taxon>
        <taxon>Sordariomycetes</taxon>
        <taxon>Sordariomycetidae</taxon>
        <taxon>Sordariales</taxon>
        <taxon>Lasiosphaeriaceae</taxon>
        <taxon>Immersiella</taxon>
    </lineage>
</organism>
<dbReference type="Proteomes" id="UP001175000">
    <property type="component" value="Unassembled WGS sequence"/>
</dbReference>
<name>A0AA39XEH4_9PEZI</name>
<evidence type="ECO:0000256" key="1">
    <source>
        <dbReference type="SAM" id="MobiDB-lite"/>
    </source>
</evidence>
<dbReference type="EMBL" id="JAULSU010000001">
    <property type="protein sequence ID" value="KAK0632230.1"/>
    <property type="molecule type" value="Genomic_DNA"/>
</dbReference>
<dbReference type="AlphaFoldDB" id="A0AA39XEH4"/>
<feature type="region of interest" description="Disordered" evidence="1">
    <location>
        <begin position="14"/>
        <end position="55"/>
    </location>
</feature>
<proteinExistence type="predicted"/>
<protein>
    <submittedName>
        <fullName evidence="2">Uncharacterized protein</fullName>
    </submittedName>
</protein>
<keyword evidence="3" id="KW-1185">Reference proteome</keyword>
<sequence>MNCCSFNPLRPNHNRQSLVNTIPPDDSCHREPPFQTSHATHDDDQTGPGFCFKNKPGMQPTLPSLHPSHVLFRPGCWDLPAPFPPTLRGQRQKSVKHGPRVGFSRRQSPLSRPSCSTGTPAMWWRFDYRRSFAYHFNCSAEKGQSTPLHFRTSQPIPILQSRKQWVPACVPRIVCLRPLSGASSEVCQDHGFPGLHWYQ</sequence>
<evidence type="ECO:0000313" key="3">
    <source>
        <dbReference type="Proteomes" id="UP001175000"/>
    </source>
</evidence>
<feature type="region of interest" description="Disordered" evidence="1">
    <location>
        <begin position="85"/>
        <end position="114"/>
    </location>
</feature>